<keyword evidence="3" id="KW-0347">Helicase</keyword>
<evidence type="ECO:0000259" key="6">
    <source>
        <dbReference type="PROSITE" id="PS51192"/>
    </source>
</evidence>
<dbReference type="OrthoDB" id="41184at2157"/>
<dbReference type="InterPro" id="IPR049730">
    <property type="entry name" value="SNF2/RAD54-like_C"/>
</dbReference>
<dbReference type="RefSeq" id="WP_075049295.1">
    <property type="nucleotide sequence ID" value="NZ_CP006867.1"/>
</dbReference>
<dbReference type="Pfam" id="PF00271">
    <property type="entry name" value="Helicase_C"/>
    <property type="match status" value="1"/>
</dbReference>
<dbReference type="SMART" id="SM00490">
    <property type="entry name" value="HELICc"/>
    <property type="match status" value="1"/>
</dbReference>
<accession>A0A0U3DXF7</accession>
<dbReference type="EMBL" id="CP006867">
    <property type="protein sequence ID" value="ALU12186.1"/>
    <property type="molecule type" value="Genomic_DNA"/>
</dbReference>
<gene>
    <name evidence="8" type="ORF">EYM_01195</name>
</gene>
<keyword evidence="1" id="KW-0547">Nucleotide-binding</keyword>
<dbReference type="CDD" id="cd18793">
    <property type="entry name" value="SF2_C_SNF"/>
    <property type="match status" value="1"/>
</dbReference>
<dbReference type="Gene3D" id="3.40.50.300">
    <property type="entry name" value="P-loop containing nucleotide triphosphate hydrolases"/>
    <property type="match status" value="1"/>
</dbReference>
<dbReference type="GO" id="GO:0005524">
    <property type="term" value="F:ATP binding"/>
    <property type="evidence" value="ECO:0007669"/>
    <property type="project" value="UniProtKB-KW"/>
</dbReference>
<evidence type="ECO:0000313" key="9">
    <source>
        <dbReference type="Proteomes" id="UP000060778"/>
    </source>
</evidence>
<reference evidence="8 9" key="1">
    <citation type="submission" date="2013-11" db="EMBL/GenBank/DDBJ databases">
        <title>Comparative genomics of Ignicoccus.</title>
        <authorList>
            <person name="Podar M."/>
        </authorList>
    </citation>
    <scope>NUCLEOTIDE SEQUENCE [LARGE SCALE GENOMIC DNA]</scope>
    <source>
        <strain evidence="8 9">DSM 13165</strain>
    </source>
</reference>
<feature type="domain" description="Helicase C-terminal" evidence="7">
    <location>
        <begin position="404"/>
        <end position="569"/>
    </location>
</feature>
<keyword evidence="5" id="KW-0175">Coiled coil</keyword>
<keyword evidence="2" id="KW-0378">Hydrolase</keyword>
<dbReference type="InterPro" id="IPR024975">
    <property type="entry name" value="NOV_C"/>
</dbReference>
<feature type="coiled-coil region" evidence="5">
    <location>
        <begin position="658"/>
        <end position="685"/>
    </location>
</feature>
<dbReference type="InterPro" id="IPR057342">
    <property type="entry name" value="DEXDc_RapA"/>
</dbReference>
<evidence type="ECO:0000256" key="5">
    <source>
        <dbReference type="SAM" id="Coils"/>
    </source>
</evidence>
<dbReference type="InterPro" id="IPR014001">
    <property type="entry name" value="Helicase_ATP-bd"/>
</dbReference>
<evidence type="ECO:0000259" key="7">
    <source>
        <dbReference type="PROSITE" id="PS51194"/>
    </source>
</evidence>
<dbReference type="InterPro" id="IPR038718">
    <property type="entry name" value="SNF2-like_sf"/>
</dbReference>
<name>A0A0U3DXF7_9CREN</name>
<dbReference type="PROSITE" id="PS51194">
    <property type="entry name" value="HELICASE_CTER"/>
    <property type="match status" value="1"/>
</dbReference>
<dbReference type="Pfam" id="PF13020">
    <property type="entry name" value="NOV_C"/>
    <property type="match status" value="1"/>
</dbReference>
<evidence type="ECO:0000256" key="2">
    <source>
        <dbReference type="ARBA" id="ARBA00022801"/>
    </source>
</evidence>
<dbReference type="GO" id="GO:0016787">
    <property type="term" value="F:hydrolase activity"/>
    <property type="evidence" value="ECO:0007669"/>
    <property type="project" value="UniProtKB-KW"/>
</dbReference>
<dbReference type="Proteomes" id="UP000060778">
    <property type="component" value="Chromosome"/>
</dbReference>
<evidence type="ECO:0008006" key="10">
    <source>
        <dbReference type="Google" id="ProtNLM"/>
    </source>
</evidence>
<dbReference type="AlphaFoldDB" id="A0A0U3DXF7"/>
<organism evidence="8 9">
    <name type="scientific">Ignicoccus islandicus DSM 13165</name>
    <dbReference type="NCBI Taxonomy" id="940295"/>
    <lineage>
        <taxon>Archaea</taxon>
        <taxon>Thermoproteota</taxon>
        <taxon>Thermoprotei</taxon>
        <taxon>Desulfurococcales</taxon>
        <taxon>Desulfurococcaceae</taxon>
        <taxon>Ignicoccus</taxon>
    </lineage>
</organism>
<dbReference type="GO" id="GO:0004386">
    <property type="term" value="F:helicase activity"/>
    <property type="evidence" value="ECO:0007669"/>
    <property type="project" value="UniProtKB-KW"/>
</dbReference>
<dbReference type="SMART" id="SM00487">
    <property type="entry name" value="DEXDc"/>
    <property type="match status" value="1"/>
</dbReference>
<evidence type="ECO:0000256" key="1">
    <source>
        <dbReference type="ARBA" id="ARBA00022741"/>
    </source>
</evidence>
<feature type="domain" description="Helicase ATP-binding" evidence="6">
    <location>
        <begin position="64"/>
        <end position="230"/>
    </location>
</feature>
<dbReference type="InterPro" id="IPR027417">
    <property type="entry name" value="P-loop_NTPase"/>
</dbReference>
<dbReference type="PANTHER" id="PTHR45766">
    <property type="entry name" value="DNA ANNEALING HELICASE AND ENDONUCLEASE ZRANB3 FAMILY MEMBER"/>
    <property type="match status" value="1"/>
</dbReference>
<dbReference type="Pfam" id="PF00176">
    <property type="entry name" value="SNF2-rel_dom"/>
    <property type="match status" value="1"/>
</dbReference>
<dbReference type="KEGG" id="iis:EYM_01195"/>
<dbReference type="GeneID" id="30679653"/>
<dbReference type="SUPFAM" id="SSF52540">
    <property type="entry name" value="P-loop containing nucleoside triphosphate hydrolases"/>
    <property type="match status" value="2"/>
</dbReference>
<dbReference type="GO" id="GO:0140097">
    <property type="term" value="F:catalytic activity, acting on DNA"/>
    <property type="evidence" value="ECO:0007669"/>
    <property type="project" value="UniProtKB-ARBA"/>
</dbReference>
<dbReference type="InterPro" id="IPR001650">
    <property type="entry name" value="Helicase_C-like"/>
</dbReference>
<evidence type="ECO:0000313" key="8">
    <source>
        <dbReference type="EMBL" id="ALU12186.1"/>
    </source>
</evidence>
<dbReference type="Gene3D" id="3.40.50.10810">
    <property type="entry name" value="Tandem AAA-ATPase domain"/>
    <property type="match status" value="1"/>
</dbReference>
<sequence length="991" mass="114807">MKGAGFGAYVGWSVRFENSTNSISNARLSLIKRIVDALSLHPYGFLSSLKGIHPLNHQLELLTVATFREPVRAFIADEVGLGKTLEAALLVKYYQLTRDFEPLVLIVVPRILLEQWKEELRDKFGVNVVEITKDNLKELSLMLRDRWYLISIDKLKRSEYLREVSKVRWNFVIVDEAHKLGSKKGRTTQRYRAIESMCKYDDLNLILLSATPHRGDPYDYLSRLKLIDPYLIEDLGKLDSPEFYSLTKNALVIRRTKLDVNEVYEKRNVFKNAKFKALIVKLSPEEKRFYEEAIELVRNVYKRKEKEGLGIVLTILAKRISSSPLAAQKTLLRLLSDKDSSTQREVIEKLEESLSDFYDYEEEMEPDELLERIESISLGLTPSERTKLEELIELSNEVAKRDTKLSKLIKYLTEHMGRNDVSVVFTEYKDTAEYLYGKLSKMEQFKGRIALITSKEVVLPKGIKRRKEDGLSRLKNELGRNVKVLIATDVASEGLNLQKANVIINYELVWSPVKLEQRLGRVWRYGQEREVTSYVMMSDSRIDSDVLNVLYSKLLAMSESIEYDRNILGEEIILVDNFIERGTSTSPPVLEDGMEFNELKAISEYLKGGRKALEEYVRRVSRKIVELNEVMRNMSLRREERAKYFQEVVEKLLGGLEANNGKNELLRLIQKVAELRNLNSELREGRIIVRDGTLKREDTNPMVLLRSLLEGTRATGDKLYFIAPKSALGRANEIRIFEVEVALNEKRVNRSVYKNLIGVRVTSEQPNKDKGFELMSAIEVLRTINDLADLLLPVEIKAEDEPRNAFLELKLKLKNTIMKTTLIRAYPNYLKKSEEKGYARKRPYIPKDASKDLDIKLKEIARIYAVEIRNPIGDASEKEVEEIEKIAMEKAMEYEKLNGRQPTDVSRYEHYDIYSIDPRTGEERYIEVKGRQGTSMYVELTKKEMGFALKNRDKYWLYIVINVKKNPLLIAIRDPVNFMEEICETRYVPKL</sequence>
<dbReference type="STRING" id="940295.EYM_01195"/>
<evidence type="ECO:0000256" key="3">
    <source>
        <dbReference type="ARBA" id="ARBA00022806"/>
    </source>
</evidence>
<keyword evidence="9" id="KW-1185">Reference proteome</keyword>
<dbReference type="PANTHER" id="PTHR45766:SF6">
    <property type="entry name" value="SWI_SNF-RELATED MATRIX-ASSOCIATED ACTIN-DEPENDENT REGULATOR OF CHROMATIN SUBFAMILY A-LIKE PROTEIN 1"/>
    <property type="match status" value="1"/>
</dbReference>
<dbReference type="InterPro" id="IPR000330">
    <property type="entry name" value="SNF2_N"/>
</dbReference>
<dbReference type="CDD" id="cd18011">
    <property type="entry name" value="DEXDc_RapA"/>
    <property type="match status" value="1"/>
</dbReference>
<keyword evidence="4" id="KW-0067">ATP-binding</keyword>
<dbReference type="PROSITE" id="PS51192">
    <property type="entry name" value="HELICASE_ATP_BIND_1"/>
    <property type="match status" value="1"/>
</dbReference>
<evidence type="ECO:0000256" key="4">
    <source>
        <dbReference type="ARBA" id="ARBA00022840"/>
    </source>
</evidence>
<proteinExistence type="predicted"/>
<protein>
    <recommendedName>
        <fullName evidence="10">Helicase</fullName>
    </recommendedName>
</protein>